<accession>G7THX3</accession>
<dbReference type="eggNOG" id="ENOG5030GSJ">
    <property type="taxonomic scope" value="Bacteria"/>
</dbReference>
<dbReference type="Proteomes" id="UP000008851">
    <property type="component" value="Chromosome"/>
</dbReference>
<reference evidence="1 2" key="1">
    <citation type="journal article" date="2011" name="J. Bacteriol.">
        <title>Two new complete genome sequences offer insight into host and tissue specificity of plant pathogenic Xanthomonas spp.</title>
        <authorList>
            <person name="Bogdanove A.J."/>
            <person name="Koebnik R."/>
            <person name="Lu H."/>
            <person name="Furutani A."/>
            <person name="Angiuoli S.V."/>
            <person name="Patil P.B."/>
            <person name="Van Sluys M.A."/>
            <person name="Ryan R.P."/>
            <person name="Meyer D.F."/>
            <person name="Han S.W."/>
            <person name="Aparna G."/>
            <person name="Rajaram M."/>
            <person name="Delcher A.L."/>
            <person name="Phillippy A.M."/>
            <person name="Puiu D."/>
            <person name="Schatz M.C."/>
            <person name="Shumway M."/>
            <person name="Sommer D.D."/>
            <person name="Trapnell C."/>
            <person name="Benahmed F."/>
            <person name="Dimitrov G."/>
            <person name="Madupu R."/>
            <person name="Radune D."/>
            <person name="Sullivan S."/>
            <person name="Jha G."/>
            <person name="Ishihara H."/>
            <person name="Lee S.W."/>
            <person name="Pandey A."/>
            <person name="Sharma V."/>
            <person name="Sriariyanun M."/>
            <person name="Szurek B."/>
            <person name="Vera-Cruz C.M."/>
            <person name="Dorman K.S."/>
            <person name="Ronald P.C."/>
            <person name="Verdier V."/>
            <person name="Dow J.M."/>
            <person name="Sonti R.V."/>
            <person name="Tsuge S."/>
            <person name="Brendel V.P."/>
            <person name="Rabinowicz P.D."/>
            <person name="Leach J.E."/>
            <person name="White F.F."/>
            <person name="Salzberg S.L."/>
        </authorList>
    </citation>
    <scope>NUCLEOTIDE SEQUENCE [LARGE SCALE GENOMIC DNA]</scope>
    <source>
        <strain evidence="1 2">BLS256</strain>
    </source>
</reference>
<dbReference type="PROSITE" id="PS51257">
    <property type="entry name" value="PROKAR_LIPOPROTEIN"/>
    <property type="match status" value="1"/>
</dbReference>
<name>G7THX3_XANOB</name>
<evidence type="ECO:0000313" key="1">
    <source>
        <dbReference type="EMBL" id="AEQ94307.1"/>
    </source>
</evidence>
<evidence type="ECO:0000313" key="2">
    <source>
        <dbReference type="Proteomes" id="UP000008851"/>
    </source>
</evidence>
<keyword evidence="1" id="KW-0449">Lipoprotein</keyword>
<organism evidence="1 2">
    <name type="scientific">Xanthomonas oryzae pv. oryzicola (strain BLS256)</name>
    <dbReference type="NCBI Taxonomy" id="383407"/>
    <lineage>
        <taxon>Bacteria</taxon>
        <taxon>Pseudomonadati</taxon>
        <taxon>Pseudomonadota</taxon>
        <taxon>Gammaproteobacteria</taxon>
        <taxon>Lysobacterales</taxon>
        <taxon>Lysobacteraceae</taxon>
        <taxon>Xanthomonas</taxon>
    </lineage>
</organism>
<gene>
    <name evidence="1" type="ORF">XOC_0045</name>
</gene>
<dbReference type="AlphaFoldDB" id="G7THX3"/>
<dbReference type="HOGENOM" id="CLU_1137297_0_0_6"/>
<dbReference type="EMBL" id="CP003057">
    <property type="protein sequence ID" value="AEQ94307.1"/>
    <property type="molecule type" value="Genomic_DNA"/>
</dbReference>
<protein>
    <submittedName>
        <fullName evidence="1">Lipoprotein, putative</fullName>
    </submittedName>
</protein>
<proteinExistence type="predicted"/>
<dbReference type="RefSeq" id="WP_014501287.1">
    <property type="nucleotide sequence ID" value="NC_017267.2"/>
</dbReference>
<dbReference type="KEGG" id="xor:XOC_0045"/>
<sequence>MKLYENVVIGNFLFGLGCGIGGRLQSELLPASVNLLQQTPQDKLLGDVLLSFPGTLRLIEFKARGSSLKKERAKHRRLSLAMTARPGMLDVSRQVHWYVETAPSEVLGIKALFQPYLEAFAVDAMRHGAVLEFERFIAKTVDEVLAHRHMEVPEQVRDYLALLRWCHGDGKNGAGALMIVVGASGAIHYVELKDMTELRMEHRHWLEYQQELVLELALERKRELALELAHEKRLDRKSHNQDIGYPR</sequence>